<accession>A0A8H3FS75</accession>
<evidence type="ECO:0000313" key="1">
    <source>
        <dbReference type="EMBL" id="CAF9926346.1"/>
    </source>
</evidence>
<protein>
    <submittedName>
        <fullName evidence="1">Uncharacterized protein</fullName>
    </submittedName>
</protein>
<dbReference type="AlphaFoldDB" id="A0A8H3FS75"/>
<gene>
    <name evidence="1" type="ORF">ALECFALPRED_003423</name>
</gene>
<name>A0A8H3FS75_9LECA</name>
<organism evidence="1 2">
    <name type="scientific">Alectoria fallacina</name>
    <dbReference type="NCBI Taxonomy" id="1903189"/>
    <lineage>
        <taxon>Eukaryota</taxon>
        <taxon>Fungi</taxon>
        <taxon>Dikarya</taxon>
        <taxon>Ascomycota</taxon>
        <taxon>Pezizomycotina</taxon>
        <taxon>Lecanoromycetes</taxon>
        <taxon>OSLEUM clade</taxon>
        <taxon>Lecanoromycetidae</taxon>
        <taxon>Lecanorales</taxon>
        <taxon>Lecanorineae</taxon>
        <taxon>Parmeliaceae</taxon>
        <taxon>Alectoria</taxon>
    </lineage>
</organism>
<sequence length="213" mass="23419">MSWLAVQPYSDPMIVDVTITAPFYVEELCLNMWPERTLRFQVKHAVQVIYEAVTALAAKPIIRRGYVPRLYAGLFLQNRQIGFMKWQHRQNVVAGAANGTVDLVNVVNSTSTLQLMHVDGPTSLQVDTGDIVDPKDSKFKITYEVCDKDAHLPETFTAFLDAMVTAATYDDTATGVFINALSVSGDVALNVHGAAVGSSLNWAQLVRTTGPSW</sequence>
<reference evidence="1" key="1">
    <citation type="submission" date="2021-03" db="EMBL/GenBank/DDBJ databases">
        <authorList>
            <person name="Tagirdzhanova G."/>
        </authorList>
    </citation>
    <scope>NUCLEOTIDE SEQUENCE</scope>
</reference>
<comment type="caution">
    <text evidence="1">The sequence shown here is derived from an EMBL/GenBank/DDBJ whole genome shotgun (WGS) entry which is preliminary data.</text>
</comment>
<dbReference type="OrthoDB" id="5393939at2759"/>
<evidence type="ECO:0000313" key="2">
    <source>
        <dbReference type="Proteomes" id="UP000664203"/>
    </source>
</evidence>
<dbReference type="EMBL" id="CAJPDR010000213">
    <property type="protein sequence ID" value="CAF9926346.1"/>
    <property type="molecule type" value="Genomic_DNA"/>
</dbReference>
<proteinExistence type="predicted"/>
<keyword evidence="2" id="KW-1185">Reference proteome</keyword>
<dbReference type="Proteomes" id="UP000664203">
    <property type="component" value="Unassembled WGS sequence"/>
</dbReference>